<dbReference type="Pfam" id="PF25987">
    <property type="entry name" value="PRRT3"/>
    <property type="match status" value="1"/>
</dbReference>
<evidence type="ECO:0000256" key="7">
    <source>
        <dbReference type="SAM" id="MobiDB-lite"/>
    </source>
</evidence>
<feature type="compositionally biased region" description="Polar residues" evidence="7">
    <location>
        <begin position="853"/>
        <end position="871"/>
    </location>
</feature>
<evidence type="ECO:0000256" key="4">
    <source>
        <dbReference type="ARBA" id="ARBA00022729"/>
    </source>
</evidence>
<protein>
    <submittedName>
        <fullName evidence="11">Proline rich transmembrane protein 4a</fullName>
    </submittedName>
</protein>
<dbReference type="InterPro" id="IPR059081">
    <property type="entry name" value="PRRT3-4"/>
</dbReference>
<dbReference type="InterPro" id="IPR052836">
    <property type="entry name" value="PRRT_domain-containing"/>
</dbReference>
<dbReference type="PANTHER" id="PTHR35578">
    <property type="entry name" value="PROLINE-RICH TRANSMEMBRANE PROTEIN 4-RELATED"/>
    <property type="match status" value="1"/>
</dbReference>
<dbReference type="KEGG" id="stru:115197758"/>
<feature type="transmembrane region" description="Helical" evidence="8">
    <location>
        <begin position="380"/>
        <end position="401"/>
    </location>
</feature>
<evidence type="ECO:0000313" key="11">
    <source>
        <dbReference type="Ensembl" id="ENSSTUP00000076093.1"/>
    </source>
</evidence>
<keyword evidence="2" id="KW-0597">Phosphoprotein</keyword>
<feature type="compositionally biased region" description="Polar residues" evidence="7">
    <location>
        <begin position="746"/>
        <end position="762"/>
    </location>
</feature>
<comment type="subcellular location">
    <subcellularLocation>
        <location evidence="1">Membrane</location>
        <topology evidence="1">Multi-pass membrane protein</topology>
    </subcellularLocation>
</comment>
<accession>A0A674BXM0</accession>
<evidence type="ECO:0000259" key="10">
    <source>
        <dbReference type="Pfam" id="PF25987"/>
    </source>
</evidence>
<evidence type="ECO:0000256" key="3">
    <source>
        <dbReference type="ARBA" id="ARBA00022692"/>
    </source>
</evidence>
<keyword evidence="6 8" id="KW-0472">Membrane</keyword>
<keyword evidence="4 9" id="KW-0732">Signal</keyword>
<sequence length="1020" mass="110615">MAVVMCISLLLFLLLLFLSLTPLLHLHAFPLATEAPPHPHTDTQTDVQVSHSPLGASWALVGLNAGARMADSLGWFPELRGSILEPEETEKQDYTDEFQGTIGEYHDLLESPEQSPKTVPRQTGLETIRFTEADSVTAWTEMKPPTGTLFRNGLPDRIQDGDPENELKEINTRGKAGSPLTPSQDGQTPLIHLSLPQNGDSIGRPTPILLFRSDYTETPGFNPLTRPTLPTPVTAQLGSTTDPDQDQPIALATDKGLLSLDQPATPQRDMMEGHIVMETGDFSELEDYTENLTDTGTDTGVSPEEVWPKSATNETPILDCSLETKATPCNTNLSWSPVYPDDIISNKSQRPILSLTPPLFVPLYSDWNSALATWGFAWEVHIYGLGSVFAALGLISVLCLLGLPLRCPPGSPYFTLLHLFLLATGGTRAFTLLYDAYSHQDRLSALGSLLLSELPLPCLTSAFSLSFLLLSLRSRMHLSLPFSLSLSLPLSALPRPCLLFSLSLLHFGASLGSITLFHVFPSLPVLLLLPQGVFILLCLLLSCSFLLFYCFVRQDTKHVQRLSDGEGEVTGSPVLVERPSRCPFAEAGEWSKAAGAGVGGSLCLLSCGGLQLYGMLHAMGFGGVSAGAGFQPWPWWGYQLGCRLCEVGVCLSLSIIGTHPLLFCCSNSNSCPWTKPNCNPRPGSWVQLPCGSPSGGPSHPLPLSPALPPHYPWSLGQEEKLVVCDVISKCKSEAFPLYTLMDPPSNGLNLHPNPNTHPGQTRTSRHPHLPEPPSPPWMPQAGVASQGSSQASLVLDTDSTMYLRPPSPIDLSRSIDQALYNETLFPHSLFSHPRLLHVSSSLSLNSPGSHLSQSASQPGHNSADSSLYRTSSCRDVDMSPTRPPQPECILPGHGDPISPPERWWRGSNSSCMCQESLSGSSQGLFSSPGAGGVHSHPHSKRGQLHSQSSLPRTLPNLTHHRRYRTLSSTSQDSQGEGRLAGREDLSESRLLERDLAVQAEFVNVCRQIDAFSVCSDTIDL</sequence>
<keyword evidence="5 8" id="KW-1133">Transmembrane helix</keyword>
<gene>
    <name evidence="11" type="primary">LOC115197758</name>
</gene>
<reference evidence="11" key="1">
    <citation type="submission" date="2025-08" db="UniProtKB">
        <authorList>
            <consortium name="Ensembl"/>
        </authorList>
    </citation>
    <scope>IDENTIFICATION</scope>
</reference>
<dbReference type="Proteomes" id="UP000472277">
    <property type="component" value="Chromosome 7"/>
</dbReference>
<dbReference type="OMA" id="WGYQLGC"/>
<feature type="region of interest" description="Disordered" evidence="7">
    <location>
        <begin position="746"/>
        <end position="790"/>
    </location>
</feature>
<dbReference type="GeneID" id="115197758"/>
<dbReference type="InParanoid" id="A0A674BXM0"/>
<evidence type="ECO:0000256" key="9">
    <source>
        <dbReference type="SAM" id="SignalP"/>
    </source>
</evidence>
<feature type="compositionally biased region" description="Low complexity" evidence="7">
    <location>
        <begin position="843"/>
        <end position="852"/>
    </location>
</feature>
<feature type="compositionally biased region" description="Low complexity" evidence="7">
    <location>
        <begin position="779"/>
        <end position="790"/>
    </location>
</feature>
<evidence type="ECO:0000256" key="1">
    <source>
        <dbReference type="ARBA" id="ARBA00004141"/>
    </source>
</evidence>
<feature type="chain" id="PRO_5025368010" evidence="9">
    <location>
        <begin position="29"/>
        <end position="1020"/>
    </location>
</feature>
<feature type="transmembrane region" description="Helical" evidence="8">
    <location>
        <begin position="532"/>
        <end position="552"/>
    </location>
</feature>
<feature type="region of interest" description="Disordered" evidence="7">
    <location>
        <begin position="922"/>
        <end position="983"/>
    </location>
</feature>
<keyword evidence="3 8" id="KW-0812">Transmembrane</keyword>
<evidence type="ECO:0000313" key="12">
    <source>
        <dbReference type="Proteomes" id="UP000472277"/>
    </source>
</evidence>
<feature type="transmembrane region" description="Helical" evidence="8">
    <location>
        <begin position="413"/>
        <end position="434"/>
    </location>
</feature>
<dbReference type="PANTHER" id="PTHR35578:SF6">
    <property type="entry name" value="PROLINE-RICH TRANSMEMBRANE PROTEIN 4"/>
    <property type="match status" value="1"/>
</dbReference>
<reference evidence="11" key="2">
    <citation type="submission" date="2025-09" db="UniProtKB">
        <authorList>
            <consortium name="Ensembl"/>
        </authorList>
    </citation>
    <scope>IDENTIFICATION</scope>
</reference>
<dbReference type="GeneTree" id="ENSGT00730000111591"/>
<dbReference type="OrthoDB" id="10066605at2759"/>
<keyword evidence="12" id="KW-1185">Reference proteome</keyword>
<dbReference type="RefSeq" id="XP_029615422.1">
    <property type="nucleotide sequence ID" value="XM_029759562.1"/>
</dbReference>
<feature type="compositionally biased region" description="Polar residues" evidence="7">
    <location>
        <begin position="965"/>
        <end position="974"/>
    </location>
</feature>
<feature type="transmembrane region" description="Helical" evidence="8">
    <location>
        <begin position="497"/>
        <end position="520"/>
    </location>
</feature>
<dbReference type="AlphaFoldDB" id="A0A674BXM0"/>
<organism evidence="11 12">
    <name type="scientific">Salmo trutta</name>
    <name type="common">Brown trout</name>
    <dbReference type="NCBI Taxonomy" id="8032"/>
    <lineage>
        <taxon>Eukaryota</taxon>
        <taxon>Metazoa</taxon>
        <taxon>Chordata</taxon>
        <taxon>Craniata</taxon>
        <taxon>Vertebrata</taxon>
        <taxon>Euteleostomi</taxon>
        <taxon>Actinopterygii</taxon>
        <taxon>Neopterygii</taxon>
        <taxon>Teleostei</taxon>
        <taxon>Protacanthopterygii</taxon>
        <taxon>Salmoniformes</taxon>
        <taxon>Salmonidae</taxon>
        <taxon>Salmoninae</taxon>
        <taxon>Salmo</taxon>
    </lineage>
</organism>
<evidence type="ECO:0000256" key="6">
    <source>
        <dbReference type="ARBA" id="ARBA00023136"/>
    </source>
</evidence>
<feature type="transmembrane region" description="Helical" evidence="8">
    <location>
        <begin position="454"/>
        <end position="472"/>
    </location>
</feature>
<evidence type="ECO:0000256" key="2">
    <source>
        <dbReference type="ARBA" id="ARBA00022553"/>
    </source>
</evidence>
<feature type="region of interest" description="Disordered" evidence="7">
    <location>
        <begin position="843"/>
        <end position="901"/>
    </location>
</feature>
<feature type="domain" description="Proline-rich transmembrane protein 3/4" evidence="10">
    <location>
        <begin position="366"/>
        <end position="675"/>
    </location>
</feature>
<proteinExistence type="predicted"/>
<dbReference type="Ensembl" id="ENSSTUT00000080876.1">
    <property type="protein sequence ID" value="ENSSTUP00000076093.1"/>
    <property type="gene ID" value="ENSSTUG00000033408.1"/>
</dbReference>
<evidence type="ECO:0000256" key="5">
    <source>
        <dbReference type="ARBA" id="ARBA00022989"/>
    </source>
</evidence>
<evidence type="ECO:0000256" key="8">
    <source>
        <dbReference type="SAM" id="Phobius"/>
    </source>
</evidence>
<feature type="signal peptide" evidence="9">
    <location>
        <begin position="1"/>
        <end position="28"/>
    </location>
</feature>
<name>A0A674BXM0_SALTR</name>